<dbReference type="Gene3D" id="1.25.40.850">
    <property type="match status" value="1"/>
</dbReference>
<comment type="caution">
    <text evidence="2">The sequence shown here is derived from an EMBL/GenBank/DDBJ whole genome shotgun (WGS) entry which is preliminary data.</text>
</comment>
<sequence>MDGESTARFQSLREIARQRILEILDMIQGQKFLAIDPSLVGPLSLIIEMSVLKEHGVSKVSQIVEKEIEFDCRDVIYICRPTIQMMQFISGHVKKCNEHREEHRYHLYMCPRSTTVCEKILISNNVMIDFDSIDQINLFLIPLENDLLSMQMDKSFREIVLERDFSIYHYIARAILQLEHNYGPIQIKEGKGFASGQVLRILKMLEEDDPEHINEVPISVIQSAVLIDREIDMITPLCTPLTYEALIDEVFGIANNIIKVNPRVLENDSDRQIQISLTSADNIFQEIRDLNFCVLKPLLIEKLEYIDNTYKEKDQQKSVEELSKYMKKFKQAHKEASFVQNHLHLAIHITNETVKNPFFNQNLDIEHSIIMGDSDSQILENIERLIGMGEDINTVLRLLCLLSVTQNGLKNKFFDFFRKEILQTYGFEHILTLSNLEKAGLLKKQEGKNNWSNLVKAFKLIKEDVNQRIPDDIAYAYAGYAPLSLRLIENLYISGWNNDVVRSLPGDYSAIRLNTEDKKQADKPLVLLFFVGGVTFAEVAAIRYLNRRPDAKREFVIATTHLINSKSFIDAVSEKIQNEIERSSIE</sequence>
<dbReference type="Gene3D" id="3.90.830.10">
    <property type="entry name" value="Syntaxin Binding Protein 1, Chain A, domain 2"/>
    <property type="match status" value="1"/>
</dbReference>
<evidence type="ECO:0000313" key="3">
    <source>
        <dbReference type="Proteomes" id="UP000187209"/>
    </source>
</evidence>
<dbReference type="AlphaFoldDB" id="A0A1R2C9G1"/>
<proteinExistence type="inferred from homology"/>
<accession>A0A1R2C9G1</accession>
<evidence type="ECO:0000313" key="2">
    <source>
        <dbReference type="EMBL" id="OMJ85636.1"/>
    </source>
</evidence>
<keyword evidence="3" id="KW-1185">Reference proteome</keyword>
<dbReference type="InterPro" id="IPR036045">
    <property type="entry name" value="Sec1-like_sf"/>
</dbReference>
<dbReference type="InterPro" id="IPR027482">
    <property type="entry name" value="Sec1-like_dom2"/>
</dbReference>
<organism evidence="2 3">
    <name type="scientific">Stentor coeruleus</name>
    <dbReference type="NCBI Taxonomy" id="5963"/>
    <lineage>
        <taxon>Eukaryota</taxon>
        <taxon>Sar</taxon>
        <taxon>Alveolata</taxon>
        <taxon>Ciliophora</taxon>
        <taxon>Postciliodesmatophora</taxon>
        <taxon>Heterotrichea</taxon>
        <taxon>Heterotrichida</taxon>
        <taxon>Stentoridae</taxon>
        <taxon>Stentor</taxon>
    </lineage>
</organism>
<dbReference type="Gene3D" id="3.40.50.2060">
    <property type="match status" value="1"/>
</dbReference>
<dbReference type="Gene3D" id="3.40.50.1910">
    <property type="match status" value="2"/>
</dbReference>
<dbReference type="InterPro" id="IPR001619">
    <property type="entry name" value="Sec1-like"/>
</dbReference>
<dbReference type="Proteomes" id="UP000187209">
    <property type="component" value="Unassembled WGS sequence"/>
</dbReference>
<reference evidence="2 3" key="1">
    <citation type="submission" date="2016-11" db="EMBL/GenBank/DDBJ databases">
        <title>The macronuclear genome of Stentor coeruleus: a giant cell with tiny introns.</title>
        <authorList>
            <person name="Slabodnick M."/>
            <person name="Ruby J.G."/>
            <person name="Reiff S.B."/>
            <person name="Swart E.C."/>
            <person name="Gosai S."/>
            <person name="Prabakaran S."/>
            <person name="Witkowska E."/>
            <person name="Larue G.E."/>
            <person name="Fisher S."/>
            <person name="Freeman R.M."/>
            <person name="Gunawardena J."/>
            <person name="Chu W."/>
            <person name="Stover N.A."/>
            <person name="Gregory B.D."/>
            <person name="Nowacki M."/>
            <person name="Derisi J."/>
            <person name="Roy S.W."/>
            <person name="Marshall W.F."/>
            <person name="Sood P."/>
        </authorList>
    </citation>
    <scope>NUCLEOTIDE SEQUENCE [LARGE SCALE GENOMIC DNA]</scope>
    <source>
        <strain evidence="2">WM001</strain>
    </source>
</reference>
<gene>
    <name evidence="2" type="ORF">SteCoe_12982</name>
</gene>
<dbReference type="InterPro" id="IPR043127">
    <property type="entry name" value="Sec-1-like_dom3a"/>
</dbReference>
<dbReference type="SUPFAM" id="SSF56815">
    <property type="entry name" value="Sec1/munc18-like (SM) proteins"/>
    <property type="match status" value="1"/>
</dbReference>
<dbReference type="GO" id="GO:0016192">
    <property type="term" value="P:vesicle-mediated transport"/>
    <property type="evidence" value="ECO:0007669"/>
    <property type="project" value="InterPro"/>
</dbReference>
<dbReference type="PIRSF" id="PIRSF005715">
    <property type="entry name" value="VPS45_Sec1"/>
    <property type="match status" value="1"/>
</dbReference>
<evidence type="ECO:0000256" key="1">
    <source>
        <dbReference type="ARBA" id="ARBA00009884"/>
    </source>
</evidence>
<dbReference type="Pfam" id="PF00995">
    <property type="entry name" value="Sec1"/>
    <property type="match status" value="1"/>
</dbReference>
<name>A0A1R2C9G1_9CILI</name>
<comment type="similarity">
    <text evidence="1">Belongs to the STXBP/unc-18/SEC1 family.</text>
</comment>
<protein>
    <submittedName>
        <fullName evidence="2">Uncharacterized protein</fullName>
    </submittedName>
</protein>
<dbReference type="InterPro" id="IPR043154">
    <property type="entry name" value="Sec-1-like_dom1"/>
</dbReference>
<dbReference type="PANTHER" id="PTHR11679">
    <property type="entry name" value="VESICLE PROTEIN SORTING-ASSOCIATED"/>
    <property type="match status" value="1"/>
</dbReference>
<dbReference type="EMBL" id="MPUH01000230">
    <property type="protein sequence ID" value="OMJ85636.1"/>
    <property type="molecule type" value="Genomic_DNA"/>
</dbReference>
<dbReference type="InterPro" id="IPR043155">
    <property type="entry name" value="VPS33_dom3b"/>
</dbReference>
<dbReference type="OrthoDB" id="10262287at2759"/>